<keyword evidence="4" id="KW-1185">Reference proteome</keyword>
<reference evidence="4" key="1">
    <citation type="journal article" date="2017" name="Genome Biol.">
        <title>Comparative genomics reveals high biological diversity and specific adaptations in the industrially and medically important fungal genus Aspergillus.</title>
        <authorList>
            <person name="de Vries R.P."/>
            <person name="Riley R."/>
            <person name="Wiebenga A."/>
            <person name="Aguilar-Osorio G."/>
            <person name="Amillis S."/>
            <person name="Uchima C.A."/>
            <person name="Anderluh G."/>
            <person name="Asadollahi M."/>
            <person name="Askin M."/>
            <person name="Barry K."/>
            <person name="Battaglia E."/>
            <person name="Bayram O."/>
            <person name="Benocci T."/>
            <person name="Braus-Stromeyer S.A."/>
            <person name="Caldana C."/>
            <person name="Canovas D."/>
            <person name="Cerqueira G.C."/>
            <person name="Chen F."/>
            <person name="Chen W."/>
            <person name="Choi C."/>
            <person name="Clum A."/>
            <person name="Dos Santos R.A."/>
            <person name="Damasio A.R."/>
            <person name="Diallinas G."/>
            <person name="Emri T."/>
            <person name="Fekete E."/>
            <person name="Flipphi M."/>
            <person name="Freyberg S."/>
            <person name="Gallo A."/>
            <person name="Gournas C."/>
            <person name="Habgood R."/>
            <person name="Hainaut M."/>
            <person name="Harispe M.L."/>
            <person name="Henrissat B."/>
            <person name="Hilden K.S."/>
            <person name="Hope R."/>
            <person name="Hossain A."/>
            <person name="Karabika E."/>
            <person name="Karaffa L."/>
            <person name="Karanyi Z."/>
            <person name="Krasevec N."/>
            <person name="Kuo A."/>
            <person name="Kusch H."/>
            <person name="LaButti K."/>
            <person name="Lagendijk E.L."/>
            <person name="Lapidus A."/>
            <person name="Levasseur A."/>
            <person name="Lindquist E."/>
            <person name="Lipzen A."/>
            <person name="Logrieco A.F."/>
            <person name="MacCabe A."/>
            <person name="Maekelae M.R."/>
            <person name="Malavazi I."/>
            <person name="Melin P."/>
            <person name="Meyer V."/>
            <person name="Mielnichuk N."/>
            <person name="Miskei M."/>
            <person name="Molnar A.P."/>
            <person name="Mule G."/>
            <person name="Ngan C.Y."/>
            <person name="Orejas M."/>
            <person name="Orosz E."/>
            <person name="Ouedraogo J.P."/>
            <person name="Overkamp K.M."/>
            <person name="Park H.-S."/>
            <person name="Perrone G."/>
            <person name="Piumi F."/>
            <person name="Punt P.J."/>
            <person name="Ram A.F."/>
            <person name="Ramon A."/>
            <person name="Rauscher S."/>
            <person name="Record E."/>
            <person name="Riano-Pachon D.M."/>
            <person name="Robert V."/>
            <person name="Roehrig J."/>
            <person name="Ruller R."/>
            <person name="Salamov A."/>
            <person name="Salih N.S."/>
            <person name="Samson R.A."/>
            <person name="Sandor E."/>
            <person name="Sanguinetti M."/>
            <person name="Schuetze T."/>
            <person name="Sepcic K."/>
            <person name="Shelest E."/>
            <person name="Sherlock G."/>
            <person name="Sophianopoulou V."/>
            <person name="Squina F.M."/>
            <person name="Sun H."/>
            <person name="Susca A."/>
            <person name="Todd R.B."/>
            <person name="Tsang A."/>
            <person name="Unkles S.E."/>
            <person name="van de Wiele N."/>
            <person name="van Rossen-Uffink D."/>
            <person name="Oliveira J.V."/>
            <person name="Vesth T.C."/>
            <person name="Visser J."/>
            <person name="Yu J.-H."/>
            <person name="Zhou M."/>
            <person name="Andersen M.R."/>
            <person name="Archer D.B."/>
            <person name="Baker S.E."/>
            <person name="Benoit I."/>
            <person name="Brakhage A.A."/>
            <person name="Braus G.H."/>
            <person name="Fischer R."/>
            <person name="Frisvad J.C."/>
            <person name="Goldman G.H."/>
            <person name="Houbraken J."/>
            <person name="Oakley B."/>
            <person name="Pocsi I."/>
            <person name="Scazzocchio C."/>
            <person name="Seiboth B."/>
            <person name="vanKuyk P.A."/>
            <person name="Wortman J."/>
            <person name="Dyer P.S."/>
            <person name="Grigoriev I.V."/>
        </authorList>
    </citation>
    <scope>NUCLEOTIDE SEQUENCE [LARGE SCALE GENOMIC DNA]</scope>
    <source>
        <strain evidence="4">CBS 516.65</strain>
    </source>
</reference>
<proteinExistence type="predicted"/>
<name>A0A1L9V914_ASPGL</name>
<dbReference type="GeneID" id="34466640"/>
<protein>
    <recommendedName>
        <fullName evidence="2">Amine oxidase domain-containing protein</fullName>
    </recommendedName>
</protein>
<dbReference type="Pfam" id="PF01593">
    <property type="entry name" value="Amino_oxidase"/>
    <property type="match status" value="1"/>
</dbReference>
<dbReference type="GO" id="GO:0016491">
    <property type="term" value="F:oxidoreductase activity"/>
    <property type="evidence" value="ECO:0007669"/>
    <property type="project" value="InterPro"/>
</dbReference>
<dbReference type="Proteomes" id="UP000184300">
    <property type="component" value="Unassembled WGS sequence"/>
</dbReference>
<evidence type="ECO:0000313" key="4">
    <source>
        <dbReference type="Proteomes" id="UP000184300"/>
    </source>
</evidence>
<dbReference type="Gene3D" id="3.30.70.1990">
    <property type="match status" value="1"/>
</dbReference>
<accession>A0A1L9V914</accession>
<dbReference type="InterPro" id="IPR002937">
    <property type="entry name" value="Amino_oxidase"/>
</dbReference>
<dbReference type="VEuPathDB" id="FungiDB:ASPGLDRAFT_863576"/>
<dbReference type="OrthoDB" id="68575at2759"/>
<feature type="domain" description="Amine oxidase" evidence="2">
    <location>
        <begin position="34"/>
        <end position="276"/>
    </location>
</feature>
<organism evidence="3 4">
    <name type="scientific">Aspergillus glaucus CBS 516.65</name>
    <dbReference type="NCBI Taxonomy" id="1160497"/>
    <lineage>
        <taxon>Eukaryota</taxon>
        <taxon>Fungi</taxon>
        <taxon>Dikarya</taxon>
        <taxon>Ascomycota</taxon>
        <taxon>Pezizomycotina</taxon>
        <taxon>Eurotiomycetes</taxon>
        <taxon>Eurotiomycetidae</taxon>
        <taxon>Eurotiales</taxon>
        <taxon>Aspergillaceae</taxon>
        <taxon>Aspergillus</taxon>
        <taxon>Aspergillus subgen. Aspergillus</taxon>
    </lineage>
</organism>
<dbReference type="EMBL" id="KV878911">
    <property type="protein sequence ID" value="OJJ80332.1"/>
    <property type="molecule type" value="Genomic_DNA"/>
</dbReference>
<evidence type="ECO:0000256" key="1">
    <source>
        <dbReference type="SAM" id="SignalP"/>
    </source>
</evidence>
<dbReference type="AlphaFoldDB" id="A0A1L9V914"/>
<dbReference type="Gene3D" id="1.10.405.20">
    <property type="match status" value="1"/>
</dbReference>
<evidence type="ECO:0000259" key="2">
    <source>
        <dbReference type="Pfam" id="PF01593"/>
    </source>
</evidence>
<dbReference type="SUPFAM" id="SSF51905">
    <property type="entry name" value="FAD/NAD(P)-binding domain"/>
    <property type="match status" value="1"/>
</dbReference>
<evidence type="ECO:0000313" key="3">
    <source>
        <dbReference type="EMBL" id="OJJ80332.1"/>
    </source>
</evidence>
<dbReference type="InterPro" id="IPR036188">
    <property type="entry name" value="FAD/NAD-bd_sf"/>
</dbReference>
<dbReference type="RefSeq" id="XP_022397030.1">
    <property type="nucleotide sequence ID" value="XM_022550380.1"/>
</dbReference>
<feature type="signal peptide" evidence="1">
    <location>
        <begin position="1"/>
        <end position="18"/>
    </location>
</feature>
<sequence length="447" mass="49020">MRVGTVISLLACLGLSSAQVITRDVTVIGGGSAGTYAAVNLRERNRTVAVIEKSGRLGGHTDTYFDSATGTHVDFGVIFYENLTVVQDYFNHFGIPLTTVPPSGGEQPQRIDFRSGTPVDASQGNVSDALSRYAVQLLKYPYLAVGFDLPDPVPEDLTLPFGEFVQKHDLGAVVDIIFSYAQGVGDLLQLPTIYVMKYVSLEVLDAIQNGFLQTTNRNNGALYVGAAEQLAADIFFNSTVVSMDRDSDPDWVHIDIQTPDGHQSIRTKQVISAIPPTLENLDGYDLDEVEQGLFGLFSSSCYYTALARVDGLPAGITAFNRANETQYNLPPLPGVYVLTPTAVPGLYSILYGSEDFISEDNVKEAMSQAVQYLQVNSSNPEYVAYEAHSPFELKVSPETIAIGFYRELNALQGHRRTYYTGAAFDAHDSSRIWRFTETLLQRMQGKQ</sequence>
<gene>
    <name evidence="3" type="ORF">ASPGLDRAFT_863576</name>
</gene>
<feature type="chain" id="PRO_5012092420" description="Amine oxidase domain-containing protein" evidence="1">
    <location>
        <begin position="19"/>
        <end position="447"/>
    </location>
</feature>
<keyword evidence="1" id="KW-0732">Signal</keyword>
<dbReference type="Gene3D" id="3.50.50.60">
    <property type="entry name" value="FAD/NAD(P)-binding domain"/>
    <property type="match status" value="1"/>
</dbReference>